<dbReference type="AlphaFoldDB" id="A0A0W8FEI7"/>
<proteinExistence type="predicted"/>
<protein>
    <submittedName>
        <fullName evidence="2">Uncharacterized protein</fullName>
    </submittedName>
</protein>
<sequence>MIPVEDVQALRAEAKALRAEVREVVSILENWNADRHRNHAVRGGATPPGGIRPRGRKWMYD</sequence>
<comment type="caution">
    <text evidence="2">The sequence shown here is derived from an EMBL/GenBank/DDBJ whole genome shotgun (WGS) entry which is preliminary data.</text>
</comment>
<dbReference type="EMBL" id="LNQE01001305">
    <property type="protein sequence ID" value="KUG19287.1"/>
    <property type="molecule type" value="Genomic_DNA"/>
</dbReference>
<name>A0A0W8FEI7_9ZZZZ</name>
<organism evidence="2">
    <name type="scientific">hydrocarbon metagenome</name>
    <dbReference type="NCBI Taxonomy" id="938273"/>
    <lineage>
        <taxon>unclassified sequences</taxon>
        <taxon>metagenomes</taxon>
        <taxon>ecological metagenomes</taxon>
    </lineage>
</organism>
<accession>A0A0W8FEI7</accession>
<gene>
    <name evidence="2" type="ORF">ASZ90_010997</name>
</gene>
<evidence type="ECO:0000256" key="1">
    <source>
        <dbReference type="SAM" id="MobiDB-lite"/>
    </source>
</evidence>
<evidence type="ECO:0000313" key="2">
    <source>
        <dbReference type="EMBL" id="KUG19287.1"/>
    </source>
</evidence>
<reference evidence="2" key="1">
    <citation type="journal article" date="2015" name="Proc. Natl. Acad. Sci. U.S.A.">
        <title>Networks of energetic and metabolic interactions define dynamics in microbial communities.</title>
        <authorList>
            <person name="Embree M."/>
            <person name="Liu J.K."/>
            <person name="Al-Bassam M.M."/>
            <person name="Zengler K."/>
        </authorList>
    </citation>
    <scope>NUCLEOTIDE SEQUENCE</scope>
</reference>
<feature type="region of interest" description="Disordered" evidence="1">
    <location>
        <begin position="39"/>
        <end position="61"/>
    </location>
</feature>